<name>A0A8J8MQW5_9RHOB</name>
<dbReference type="KEGG" id="fap:GR316_01395"/>
<feature type="domain" description="Polysaccharide pyruvyl transferase" evidence="1">
    <location>
        <begin position="110"/>
        <end position="199"/>
    </location>
</feature>
<gene>
    <name evidence="2" type="ORF">GR316_01395</name>
</gene>
<evidence type="ECO:0000313" key="2">
    <source>
        <dbReference type="EMBL" id="QUS35045.1"/>
    </source>
</evidence>
<sequence length="274" mass="29862">MQNAKARPTEPLRLFWWNVTPNFGDTLGRDIIGHVARRPVVWSKERNADLISVGSIMWNARKGTMKRDARRAPLVVWGTGCMKFLESDWVAGAHVAAVRGPGTAGILGLPPVAFGDPGLLARHWIGEVERGEQVGIVPHHSQADDPCWHEMFAGDPRVTIIDPREDDSASVIRQIAACRHIFSQSLHGLIIADSYGIPNNLIVPAGIHASAWFKFYDYAAGIHRQLRDVVSLDGLQDAVDGARRNAPLPYAAAIEDACAALLAAFPAHLVARPS</sequence>
<accession>A0A8J8MQW5</accession>
<evidence type="ECO:0000259" key="1">
    <source>
        <dbReference type="Pfam" id="PF04230"/>
    </source>
</evidence>
<dbReference type="EMBL" id="CP047289">
    <property type="protein sequence ID" value="QUS35045.1"/>
    <property type="molecule type" value="Genomic_DNA"/>
</dbReference>
<dbReference type="Pfam" id="PF04230">
    <property type="entry name" value="PS_pyruv_trans"/>
    <property type="match status" value="1"/>
</dbReference>
<dbReference type="RefSeq" id="WP_211784295.1">
    <property type="nucleotide sequence ID" value="NZ_CP047289.1"/>
</dbReference>
<keyword evidence="3" id="KW-1185">Reference proteome</keyword>
<evidence type="ECO:0000313" key="3">
    <source>
        <dbReference type="Proteomes" id="UP000679284"/>
    </source>
</evidence>
<organism evidence="2 3">
    <name type="scientific">Falsirhodobacter algicola</name>
    <dbReference type="NCBI Taxonomy" id="2692330"/>
    <lineage>
        <taxon>Bacteria</taxon>
        <taxon>Pseudomonadati</taxon>
        <taxon>Pseudomonadota</taxon>
        <taxon>Alphaproteobacteria</taxon>
        <taxon>Rhodobacterales</taxon>
        <taxon>Paracoccaceae</taxon>
        <taxon>Falsirhodobacter</taxon>
    </lineage>
</organism>
<keyword evidence="2" id="KW-0808">Transferase</keyword>
<protein>
    <submittedName>
        <fullName evidence="2">Polysaccharide pyruvyl transferase family protein</fullName>
    </submittedName>
</protein>
<dbReference type="GO" id="GO:0016740">
    <property type="term" value="F:transferase activity"/>
    <property type="evidence" value="ECO:0007669"/>
    <property type="project" value="UniProtKB-KW"/>
</dbReference>
<reference evidence="2" key="1">
    <citation type="submission" date="2020-01" db="EMBL/GenBank/DDBJ databases">
        <authorList>
            <person name="Yang Y."/>
            <person name="Kwon Y.M."/>
        </authorList>
    </citation>
    <scope>NUCLEOTIDE SEQUENCE</scope>
    <source>
        <strain evidence="2">PG104</strain>
    </source>
</reference>
<dbReference type="AlphaFoldDB" id="A0A8J8MQW5"/>
<proteinExistence type="predicted"/>
<dbReference type="Proteomes" id="UP000679284">
    <property type="component" value="Chromosome"/>
</dbReference>
<dbReference type="InterPro" id="IPR007345">
    <property type="entry name" value="Polysacch_pyruvyl_Trfase"/>
</dbReference>